<evidence type="ECO:0000259" key="2">
    <source>
        <dbReference type="Pfam" id="PF20434"/>
    </source>
</evidence>
<gene>
    <name evidence="3" type="ORF">NIES267_07570</name>
</gene>
<dbReference type="PANTHER" id="PTHR48081:SF33">
    <property type="entry name" value="KYNURENINE FORMAMIDASE"/>
    <property type="match status" value="1"/>
</dbReference>
<keyword evidence="1" id="KW-0378">Hydrolase</keyword>
<protein>
    <submittedName>
        <fullName evidence="3">Putative esterase/lipase/thioesterase</fullName>
    </submittedName>
</protein>
<dbReference type="InterPro" id="IPR049492">
    <property type="entry name" value="BD-FAE-like_dom"/>
</dbReference>
<dbReference type="Proteomes" id="UP000218418">
    <property type="component" value="Chromosome"/>
</dbReference>
<accession>A0A1Z4LJ75</accession>
<evidence type="ECO:0000256" key="1">
    <source>
        <dbReference type="ARBA" id="ARBA00022801"/>
    </source>
</evidence>
<evidence type="ECO:0000313" key="4">
    <source>
        <dbReference type="Proteomes" id="UP000218418"/>
    </source>
</evidence>
<keyword evidence="4" id="KW-1185">Reference proteome</keyword>
<dbReference type="GO" id="GO:0016787">
    <property type="term" value="F:hydrolase activity"/>
    <property type="evidence" value="ECO:0007669"/>
    <property type="project" value="UniProtKB-KW"/>
</dbReference>
<reference evidence="3 4" key="1">
    <citation type="submission" date="2017-06" db="EMBL/GenBank/DDBJ databases">
        <title>Genome sequencing of cyanobaciteial culture collection at National Institute for Environmental Studies (NIES).</title>
        <authorList>
            <person name="Hirose Y."/>
            <person name="Shimura Y."/>
            <person name="Fujisawa T."/>
            <person name="Nakamura Y."/>
            <person name="Kawachi M."/>
        </authorList>
    </citation>
    <scope>NUCLEOTIDE SEQUENCE [LARGE SCALE GENOMIC DNA]</scope>
    <source>
        <strain evidence="3 4">NIES-267</strain>
    </source>
</reference>
<dbReference type="EMBL" id="AP018227">
    <property type="protein sequence ID" value="BAY81281.1"/>
    <property type="molecule type" value="Genomic_DNA"/>
</dbReference>
<feature type="domain" description="BD-FAE-like" evidence="2">
    <location>
        <begin position="98"/>
        <end position="287"/>
    </location>
</feature>
<name>A0A1Z4LJ75_9CYAN</name>
<dbReference type="AlphaFoldDB" id="A0A1Z4LJ75"/>
<dbReference type="InterPro" id="IPR029058">
    <property type="entry name" value="AB_hydrolase_fold"/>
</dbReference>
<dbReference type="InterPro" id="IPR050300">
    <property type="entry name" value="GDXG_lipolytic_enzyme"/>
</dbReference>
<dbReference type="SUPFAM" id="SSF53474">
    <property type="entry name" value="alpha/beta-Hydrolases"/>
    <property type="match status" value="1"/>
</dbReference>
<sequence length="341" mass="37486">MLFKSLNFPSSNSRKAQVIKPRKFVNRALSLVAISGSSSVIAKSISASARDNRGTKKESPRDAQQSDILTLEEILTFPDVPGNRRVLYGSDPSQFGELYLPQKPGPHPVVVLVHGGCWLAEYGLNLMGQMAAALKEEGLAVWNLEYRRLGNGGGWTGTFEDVALGTDFLRTIAPQFNLDLSRLVTVGHSAGGHLALWLAGRRNLPNTSSLYKDNSLPVRGVVSLAGIPDLITGVEQNICLGSIQQLVGGLPSEVPGRYKQASPRELLPLKVPQWHLSGKEDEIVPTSYIKEYVKVAKRYDQVYLDVLRNAGHFELIYPNTSTWSKVRHAIKDILQRNPKAP</sequence>
<evidence type="ECO:0000313" key="3">
    <source>
        <dbReference type="EMBL" id="BAY81281.1"/>
    </source>
</evidence>
<proteinExistence type="predicted"/>
<dbReference type="Pfam" id="PF20434">
    <property type="entry name" value="BD-FAE"/>
    <property type="match status" value="1"/>
</dbReference>
<organism evidence="3 4">
    <name type="scientific">Calothrix parasitica NIES-267</name>
    <dbReference type="NCBI Taxonomy" id="1973488"/>
    <lineage>
        <taxon>Bacteria</taxon>
        <taxon>Bacillati</taxon>
        <taxon>Cyanobacteriota</taxon>
        <taxon>Cyanophyceae</taxon>
        <taxon>Nostocales</taxon>
        <taxon>Calotrichaceae</taxon>
        <taxon>Calothrix</taxon>
    </lineage>
</organism>
<dbReference type="Gene3D" id="3.40.50.1820">
    <property type="entry name" value="alpha/beta hydrolase"/>
    <property type="match status" value="1"/>
</dbReference>
<dbReference type="PANTHER" id="PTHR48081">
    <property type="entry name" value="AB HYDROLASE SUPERFAMILY PROTEIN C4A8.06C"/>
    <property type="match status" value="1"/>
</dbReference>